<accession>A0ABQ9DB09</accession>
<sequence>MIALALLLPIEYYYVVAGHCDGQVDHSQNSQSIFLVGMVLQSSYQRSVTPLNLLYALLMLGTSELYTTLQLTAAICPGCGVAHQAAVRTLCDCAFQGGLPTLDPDYPNIEITSFPLMLQLTKFTGNQLLGSKVELQNQEFPSSPVTHDDGRLSSSAASELVCEAYILKTGQMQLILGPDFRELKLVNVNSTTEAGTEPLCQGTQRVTEKTSIAFDTVSHNILLFKLESDGFNGWCIGVGKVFEWLYVEYNGQWLRVPVINGVPQGYVVGTVLFNIFISDIYDGIKCTLSKFADDPKLSGAVDTSEGWSAIQKDLDKLKTWACANLMWFNKTKRISCGLTRPSARSCTSVEVTSSINTGWGIRRFGAALPSGT</sequence>
<proteinExistence type="predicted"/>
<evidence type="ECO:0000313" key="2">
    <source>
        <dbReference type="EMBL" id="KAJ7415145.1"/>
    </source>
</evidence>
<dbReference type="Pfam" id="PF00078">
    <property type="entry name" value="RVT_1"/>
    <property type="match status" value="1"/>
</dbReference>
<name>A0ABQ9DB09_9PASS</name>
<dbReference type="Proteomes" id="UP001145742">
    <property type="component" value="Unassembled WGS sequence"/>
</dbReference>
<protein>
    <recommendedName>
        <fullName evidence="1">Reverse transcriptase domain-containing protein</fullName>
    </recommendedName>
</protein>
<evidence type="ECO:0000259" key="1">
    <source>
        <dbReference type="Pfam" id="PF00078"/>
    </source>
</evidence>
<keyword evidence="3" id="KW-1185">Reference proteome</keyword>
<feature type="domain" description="Reverse transcriptase" evidence="1">
    <location>
        <begin position="213"/>
        <end position="332"/>
    </location>
</feature>
<dbReference type="EMBL" id="WHWB01033987">
    <property type="protein sequence ID" value="KAJ7415145.1"/>
    <property type="molecule type" value="Genomic_DNA"/>
</dbReference>
<organism evidence="2 3">
    <name type="scientific">Willisornis vidua</name>
    <name type="common">Xingu scale-backed antbird</name>
    <dbReference type="NCBI Taxonomy" id="1566151"/>
    <lineage>
        <taxon>Eukaryota</taxon>
        <taxon>Metazoa</taxon>
        <taxon>Chordata</taxon>
        <taxon>Craniata</taxon>
        <taxon>Vertebrata</taxon>
        <taxon>Euteleostomi</taxon>
        <taxon>Archelosauria</taxon>
        <taxon>Archosauria</taxon>
        <taxon>Dinosauria</taxon>
        <taxon>Saurischia</taxon>
        <taxon>Theropoda</taxon>
        <taxon>Coelurosauria</taxon>
        <taxon>Aves</taxon>
        <taxon>Neognathae</taxon>
        <taxon>Neoaves</taxon>
        <taxon>Telluraves</taxon>
        <taxon>Australaves</taxon>
        <taxon>Passeriformes</taxon>
        <taxon>Thamnophilidae</taxon>
        <taxon>Willisornis</taxon>
    </lineage>
</organism>
<dbReference type="InterPro" id="IPR000477">
    <property type="entry name" value="RT_dom"/>
</dbReference>
<dbReference type="PANTHER" id="PTHR33332">
    <property type="entry name" value="REVERSE TRANSCRIPTASE DOMAIN-CONTAINING PROTEIN"/>
    <property type="match status" value="1"/>
</dbReference>
<comment type="caution">
    <text evidence="2">The sequence shown here is derived from an EMBL/GenBank/DDBJ whole genome shotgun (WGS) entry which is preliminary data.</text>
</comment>
<gene>
    <name evidence="2" type="ORF">WISP_79593</name>
</gene>
<reference evidence="2" key="1">
    <citation type="submission" date="2019-10" db="EMBL/GenBank/DDBJ databases">
        <authorList>
            <person name="Soares A.E.R."/>
            <person name="Aleixo A."/>
            <person name="Schneider P."/>
            <person name="Miyaki C.Y."/>
            <person name="Schneider M.P."/>
            <person name="Mello C."/>
            <person name="Vasconcelos A.T.R."/>
        </authorList>
    </citation>
    <scope>NUCLEOTIDE SEQUENCE</scope>
    <source>
        <tissue evidence="2">Muscle</tissue>
    </source>
</reference>
<evidence type="ECO:0000313" key="3">
    <source>
        <dbReference type="Proteomes" id="UP001145742"/>
    </source>
</evidence>